<evidence type="ECO:0000313" key="4">
    <source>
        <dbReference type="Proteomes" id="UP000054937"/>
    </source>
</evidence>
<feature type="region of interest" description="Disordered" evidence="2">
    <location>
        <begin position="1"/>
        <end position="47"/>
    </location>
</feature>
<dbReference type="EMBL" id="LDAU01000058">
    <property type="protein sequence ID" value="KRX08687.1"/>
    <property type="molecule type" value="Genomic_DNA"/>
</dbReference>
<reference evidence="3 4" key="1">
    <citation type="journal article" date="2015" name="Sci. Rep.">
        <title>Genome of the facultative scuticociliatosis pathogen Pseudocohnilembus persalinus provides insight into its virulence through horizontal gene transfer.</title>
        <authorList>
            <person name="Xiong J."/>
            <person name="Wang G."/>
            <person name="Cheng J."/>
            <person name="Tian M."/>
            <person name="Pan X."/>
            <person name="Warren A."/>
            <person name="Jiang C."/>
            <person name="Yuan D."/>
            <person name="Miao W."/>
        </authorList>
    </citation>
    <scope>NUCLEOTIDE SEQUENCE [LARGE SCALE GENOMIC DNA]</scope>
    <source>
        <strain evidence="3">36N120E</strain>
    </source>
</reference>
<protein>
    <submittedName>
        <fullName evidence="3">Uncharacterized protein</fullName>
    </submittedName>
</protein>
<gene>
    <name evidence="3" type="ORF">PPERSA_07998</name>
</gene>
<feature type="coiled-coil region" evidence="1">
    <location>
        <begin position="61"/>
        <end position="109"/>
    </location>
</feature>
<name>A0A0V0R2D8_PSEPJ</name>
<proteinExistence type="predicted"/>
<evidence type="ECO:0000256" key="1">
    <source>
        <dbReference type="SAM" id="Coils"/>
    </source>
</evidence>
<keyword evidence="1" id="KW-0175">Coiled coil</keyword>
<accession>A0A0V0R2D8</accession>
<feature type="compositionally biased region" description="Polar residues" evidence="2">
    <location>
        <begin position="26"/>
        <end position="47"/>
    </location>
</feature>
<dbReference type="Proteomes" id="UP000054937">
    <property type="component" value="Unassembled WGS sequence"/>
</dbReference>
<dbReference type="AlphaFoldDB" id="A0A0V0R2D8"/>
<sequence length="133" mass="15688">MIDSINVEQEINMQTQKDLPVDDYKNSNLSEKNQKQGNQQDYQNCSINRQSLETAARTVSDEKNKQKLDTLQQKLDEKEKQNQELKKTVTRLNGKIEDYEGQQKKLQDNFLKQICAKTLEPRKLLKQIQFTQR</sequence>
<feature type="compositionally biased region" description="Polar residues" evidence="2">
    <location>
        <begin position="1"/>
        <end position="17"/>
    </location>
</feature>
<dbReference type="InParanoid" id="A0A0V0R2D8"/>
<evidence type="ECO:0000256" key="2">
    <source>
        <dbReference type="SAM" id="MobiDB-lite"/>
    </source>
</evidence>
<evidence type="ECO:0000313" key="3">
    <source>
        <dbReference type="EMBL" id="KRX08687.1"/>
    </source>
</evidence>
<keyword evidence="4" id="KW-1185">Reference proteome</keyword>
<organism evidence="3 4">
    <name type="scientific">Pseudocohnilembus persalinus</name>
    <name type="common">Ciliate</name>
    <dbReference type="NCBI Taxonomy" id="266149"/>
    <lineage>
        <taxon>Eukaryota</taxon>
        <taxon>Sar</taxon>
        <taxon>Alveolata</taxon>
        <taxon>Ciliophora</taxon>
        <taxon>Intramacronucleata</taxon>
        <taxon>Oligohymenophorea</taxon>
        <taxon>Scuticociliatia</taxon>
        <taxon>Philasterida</taxon>
        <taxon>Pseudocohnilembidae</taxon>
        <taxon>Pseudocohnilembus</taxon>
    </lineage>
</organism>
<comment type="caution">
    <text evidence="3">The sequence shown here is derived from an EMBL/GenBank/DDBJ whole genome shotgun (WGS) entry which is preliminary data.</text>
</comment>